<dbReference type="RefSeq" id="XP_073808029.1">
    <property type="nucleotide sequence ID" value="XM_073951928.1"/>
</dbReference>
<evidence type="ECO:0000313" key="2">
    <source>
        <dbReference type="RefSeq" id="XP_073808029.1"/>
    </source>
</evidence>
<proteinExistence type="predicted"/>
<organism evidence="1 2">
    <name type="scientific">Danio rerio</name>
    <name type="common">Zebrafish</name>
    <name type="synonym">Brachydanio rerio</name>
    <dbReference type="NCBI Taxonomy" id="7955"/>
    <lineage>
        <taxon>Eukaryota</taxon>
        <taxon>Metazoa</taxon>
        <taxon>Chordata</taxon>
        <taxon>Craniata</taxon>
        <taxon>Vertebrata</taxon>
        <taxon>Euteleostomi</taxon>
        <taxon>Actinopterygii</taxon>
        <taxon>Neopterygii</taxon>
        <taxon>Teleostei</taxon>
        <taxon>Ostariophysi</taxon>
        <taxon>Cypriniformes</taxon>
        <taxon>Danionidae</taxon>
        <taxon>Danioninae</taxon>
        <taxon>Danio</taxon>
    </lineage>
</organism>
<reference evidence="2" key="1">
    <citation type="submission" date="2025-08" db="UniProtKB">
        <authorList>
            <consortium name="RefSeq"/>
        </authorList>
    </citation>
    <scope>IDENTIFICATION</scope>
    <source>
        <strain evidence="2">Tuebingen</strain>
        <tissue evidence="2">Fibroblasts and whole tissue</tissue>
    </source>
</reference>
<accession>A0AC58JNH1</accession>
<gene>
    <name evidence="2" type="primary">LOC103908832</name>
</gene>
<name>A0AC58JNH1_DANRE</name>
<evidence type="ECO:0000313" key="1">
    <source>
        <dbReference type="Proteomes" id="UP000000437"/>
    </source>
</evidence>
<dbReference type="Proteomes" id="UP000000437">
    <property type="component" value="Chromosome 1"/>
</dbReference>
<sequence length="681" mass="77837">MTTCSLPVIFSPLLNWVGENIIWYMEDDLLCPSSCHLWTAEIRQLINNLRIDATVIDLMDDKTLSGYIPTYGDRIAARRFCLQNNSASSKDSRKNSLFERLKQRMGINENEKKPDHEETFGSKRKREYAQNNRWAEKKTRKIELGWIHEGKQVRKRRGGGTRTFHVSEILQHAKDLFFPSGKNKFGRWEVFNHDILDYQEEAVFDEDVTVGDLYYALKMGMQRFYLCTKKISNDEDDDDEEEAFENGETHVNTSAQLTDPPQDDMEAPQTIVVLSSDFTNADQDASDTSEVMIGPYLGEPLACHLDDTVILEDDDLVITSLTPPSINIAVSTPNPSISNEAMSSPASYDLVCITIKLHRVNILEEMITQFKDPALLGYPLKYIYIDEKGDDADGVSRDVYAAFWSEFLDNTAEGEEFRVPSLSPKWQEEEWKSMGRILLKGFQDHGYFPCRLSPVFTVALIFGENQVSNEMLFDSLLFYLSQSDRDLVTRALNEDLSDEDRDELLDLMDRLDVSVLPTTENLKGLLLKVAHKQLIQKPAYAAEKMSSVASHFLKEAFQSPKDVLKMYEEKKPTTRKLLKLFSASPTTQAEKQSFRFLQQYIRGLDEIGFRRMFRFVTGSDVICVCQIEVLFTSSDGLARRPVAHTCGPVLELPWTYTSYPELRTELDNVLAAKSSYEFSIV</sequence>
<keyword evidence="1" id="KW-1185">Reference proteome</keyword>
<protein>
    <submittedName>
        <fullName evidence="2">Uncharacterized protein isoform X1</fullName>
    </submittedName>
</protein>